<proteinExistence type="predicted"/>
<reference evidence="1" key="1">
    <citation type="submission" date="2021-06" db="EMBL/GenBank/DDBJ databases">
        <authorList>
            <person name="Kallberg Y."/>
            <person name="Tangrot J."/>
            <person name="Rosling A."/>
        </authorList>
    </citation>
    <scope>NUCLEOTIDE SEQUENCE</scope>
    <source>
        <strain evidence="1">28 12/20/2015</strain>
    </source>
</reference>
<accession>A0ACA9QC35</accession>
<dbReference type="EMBL" id="CAJVPW010040499">
    <property type="protein sequence ID" value="CAG8746373.1"/>
    <property type="molecule type" value="Genomic_DNA"/>
</dbReference>
<keyword evidence="2" id="KW-1185">Reference proteome</keyword>
<dbReference type="Proteomes" id="UP000789366">
    <property type="component" value="Unassembled WGS sequence"/>
</dbReference>
<organism evidence="1 2">
    <name type="scientific">Cetraspora pellucida</name>
    <dbReference type="NCBI Taxonomy" id="1433469"/>
    <lineage>
        <taxon>Eukaryota</taxon>
        <taxon>Fungi</taxon>
        <taxon>Fungi incertae sedis</taxon>
        <taxon>Mucoromycota</taxon>
        <taxon>Glomeromycotina</taxon>
        <taxon>Glomeromycetes</taxon>
        <taxon>Diversisporales</taxon>
        <taxon>Gigasporaceae</taxon>
        <taxon>Cetraspora</taxon>
    </lineage>
</organism>
<evidence type="ECO:0000313" key="2">
    <source>
        <dbReference type="Proteomes" id="UP000789366"/>
    </source>
</evidence>
<protein>
    <submittedName>
        <fullName evidence="1">16469_t:CDS:1</fullName>
    </submittedName>
</protein>
<gene>
    <name evidence="1" type="ORF">SPELUC_LOCUS14162</name>
</gene>
<evidence type="ECO:0000313" key="1">
    <source>
        <dbReference type="EMBL" id="CAG8746373.1"/>
    </source>
</evidence>
<name>A0ACA9QC35_9GLOM</name>
<sequence>ANLTKCAVSTMIFIVKIVSSGIINSSQILYVTITCLRCVLAANFNYLH</sequence>
<comment type="caution">
    <text evidence="1">The sequence shown here is derived from an EMBL/GenBank/DDBJ whole genome shotgun (WGS) entry which is preliminary data.</text>
</comment>
<feature type="non-terminal residue" evidence="1">
    <location>
        <position position="1"/>
    </location>
</feature>